<sequence>MLKMIGPVVSRLPALSEAVTRSFCLTNSHYHLSTDGVIGASGCLPYASLTPGMEVPDCLVKITQILGSRRYQYGKRRSCLLLSSSSSSPPPAPPTYLYEILGDSHHVLLLHLLLLPPGSRVRNVFGCEMPRGPLAARYNSTCFNSLCRLARLSSLATIERGGGEERRQRRREREGRDRGNSRYHRLANEIHSLPTREWLNTVMGIASHTSTPRHSPSSKKVQMFSSSSQRREKHKEDDGDKSGDRRRKGRENDRDSSVLSGEGQRHEADRDERRNRDRSRRYLGRRSEEEEDDDRYRREEKTSPFLSSSPSPRGGGLRLVWCIHGSLATPHTTATPTSITTELYRGYSHMGSSITSHSGVSTASYLMNRFPSTATTATPTHQTQAASLGLGGISSRFRSQSFSFLRGLSATSLIPQGGEDHTKDKLIKDDPTPSSSLSKAFYSSTSFSLSPQPSRRPPLPASSSSSPQQQEGGLINATQSLARKEEEEKKKIRPRKENEDDEDEARSRRRSCGISSEEEEDEDEENRSNSIILLRRHILDLVPSELLAQVRSCTDGIASSSPSLLLVDFVQDISTKFGLNLLHPATSQAEIKSGAFTLIRPDGHVAHGGYAGDPIASRALLDYLINYF</sequence>
<evidence type="ECO:0000313" key="3">
    <source>
        <dbReference type="Proteomes" id="UP000221165"/>
    </source>
</evidence>
<keyword evidence="3" id="KW-1185">Reference proteome</keyword>
<reference evidence="2 3" key="1">
    <citation type="journal article" date="2017" name="Int. J. Parasitol.">
        <title>The genome of the protozoan parasite Cystoisospora suis and a reverse vaccinology approach to identify vaccine candidates.</title>
        <authorList>
            <person name="Palmieri N."/>
            <person name="Shrestha A."/>
            <person name="Ruttkowski B."/>
            <person name="Beck T."/>
            <person name="Vogl C."/>
            <person name="Tomley F."/>
            <person name="Blake D.P."/>
            <person name="Joachim A."/>
        </authorList>
    </citation>
    <scope>NUCLEOTIDE SEQUENCE [LARGE SCALE GENOMIC DNA]</scope>
    <source>
        <strain evidence="2 3">Wien I</strain>
    </source>
</reference>
<accession>A0A2C6KM80</accession>
<name>A0A2C6KM80_9APIC</name>
<feature type="compositionally biased region" description="Basic and acidic residues" evidence="1">
    <location>
        <begin position="263"/>
        <end position="275"/>
    </location>
</feature>
<feature type="compositionally biased region" description="Low complexity" evidence="1">
    <location>
        <begin position="461"/>
        <end position="470"/>
    </location>
</feature>
<dbReference type="EMBL" id="MIGC01004297">
    <property type="protein sequence ID" value="PHJ18249.1"/>
    <property type="molecule type" value="Genomic_DNA"/>
</dbReference>
<dbReference type="Proteomes" id="UP000221165">
    <property type="component" value="Unassembled WGS sequence"/>
</dbReference>
<feature type="compositionally biased region" description="Basic and acidic residues" evidence="1">
    <location>
        <begin position="418"/>
        <end position="431"/>
    </location>
</feature>
<feature type="region of interest" description="Disordered" evidence="1">
    <location>
        <begin position="412"/>
        <end position="528"/>
    </location>
</feature>
<feature type="region of interest" description="Disordered" evidence="1">
    <location>
        <begin position="160"/>
        <end position="187"/>
    </location>
</feature>
<dbReference type="VEuPathDB" id="ToxoDB:CSUI_007921"/>
<feature type="compositionally biased region" description="Low complexity" evidence="1">
    <location>
        <begin position="303"/>
        <end position="312"/>
    </location>
</feature>
<organism evidence="2 3">
    <name type="scientific">Cystoisospora suis</name>
    <dbReference type="NCBI Taxonomy" id="483139"/>
    <lineage>
        <taxon>Eukaryota</taxon>
        <taxon>Sar</taxon>
        <taxon>Alveolata</taxon>
        <taxon>Apicomplexa</taxon>
        <taxon>Conoidasida</taxon>
        <taxon>Coccidia</taxon>
        <taxon>Eucoccidiorida</taxon>
        <taxon>Eimeriorina</taxon>
        <taxon>Sarcocystidae</taxon>
        <taxon>Cystoisospora</taxon>
    </lineage>
</organism>
<evidence type="ECO:0000313" key="2">
    <source>
        <dbReference type="EMBL" id="PHJ18249.1"/>
    </source>
</evidence>
<feature type="region of interest" description="Disordered" evidence="1">
    <location>
        <begin position="207"/>
        <end position="312"/>
    </location>
</feature>
<gene>
    <name evidence="2" type="ORF">CSUI_007921</name>
</gene>
<protein>
    <submittedName>
        <fullName evidence="2">Fad binding domain-containing protein</fullName>
    </submittedName>
</protein>
<comment type="caution">
    <text evidence="2">The sequence shown here is derived from an EMBL/GenBank/DDBJ whole genome shotgun (WGS) entry which is preliminary data.</text>
</comment>
<evidence type="ECO:0000256" key="1">
    <source>
        <dbReference type="SAM" id="MobiDB-lite"/>
    </source>
</evidence>
<dbReference type="AlphaFoldDB" id="A0A2C6KM80"/>
<dbReference type="OrthoDB" id="346735at2759"/>
<feature type="compositionally biased region" description="Low complexity" evidence="1">
    <location>
        <begin position="434"/>
        <end position="453"/>
    </location>
</feature>
<feature type="compositionally biased region" description="Basic and acidic residues" evidence="1">
    <location>
        <begin position="161"/>
        <end position="180"/>
    </location>
</feature>
<feature type="compositionally biased region" description="Basic and acidic residues" evidence="1">
    <location>
        <begin position="234"/>
        <end position="243"/>
    </location>
</feature>
<dbReference type="RefSeq" id="XP_067919957.1">
    <property type="nucleotide sequence ID" value="XM_068068064.1"/>
</dbReference>
<feature type="compositionally biased region" description="Low complexity" evidence="1">
    <location>
        <begin position="207"/>
        <end position="228"/>
    </location>
</feature>
<dbReference type="GeneID" id="94431275"/>
<feature type="compositionally biased region" description="Acidic residues" evidence="1">
    <location>
        <begin position="516"/>
        <end position="525"/>
    </location>
</feature>
<proteinExistence type="predicted"/>
<feature type="compositionally biased region" description="Basic and acidic residues" evidence="1">
    <location>
        <begin position="482"/>
        <end position="498"/>
    </location>
</feature>